<gene>
    <name evidence="3" type="ORF">DL762_002237</name>
</gene>
<comment type="caution">
    <text evidence="3">The sequence shown here is derived from an EMBL/GenBank/DDBJ whole genome shotgun (WGS) entry which is preliminary data.</text>
</comment>
<dbReference type="InterPro" id="IPR035899">
    <property type="entry name" value="DBL_dom_sf"/>
</dbReference>
<dbReference type="EMBL" id="QJNS01000043">
    <property type="protein sequence ID" value="RYO91251.1"/>
    <property type="molecule type" value="Genomic_DNA"/>
</dbReference>
<feature type="compositionally biased region" description="Polar residues" evidence="1">
    <location>
        <begin position="178"/>
        <end position="190"/>
    </location>
</feature>
<evidence type="ECO:0000313" key="3">
    <source>
        <dbReference type="EMBL" id="RYO91251.1"/>
    </source>
</evidence>
<dbReference type="Gene3D" id="1.20.900.10">
    <property type="entry name" value="Dbl homology (DH) domain"/>
    <property type="match status" value="1"/>
</dbReference>
<keyword evidence="4" id="KW-1185">Reference proteome</keyword>
<evidence type="ECO:0000313" key="4">
    <source>
        <dbReference type="Proteomes" id="UP000294003"/>
    </source>
</evidence>
<feature type="region of interest" description="Disordered" evidence="1">
    <location>
        <begin position="411"/>
        <end position="434"/>
    </location>
</feature>
<name>A0ABY0HDU1_9PEZI</name>
<feature type="domain" description="DH" evidence="2">
    <location>
        <begin position="244"/>
        <end position="294"/>
    </location>
</feature>
<organism evidence="3 4">
    <name type="scientific">Monosporascus cannonballus</name>
    <dbReference type="NCBI Taxonomy" id="155416"/>
    <lineage>
        <taxon>Eukaryota</taxon>
        <taxon>Fungi</taxon>
        <taxon>Dikarya</taxon>
        <taxon>Ascomycota</taxon>
        <taxon>Pezizomycotina</taxon>
        <taxon>Sordariomycetes</taxon>
        <taxon>Xylariomycetidae</taxon>
        <taxon>Xylariales</taxon>
        <taxon>Xylariales incertae sedis</taxon>
        <taxon>Monosporascus</taxon>
    </lineage>
</organism>
<dbReference type="InterPro" id="IPR000219">
    <property type="entry name" value="DH_dom"/>
</dbReference>
<proteinExistence type="predicted"/>
<dbReference type="Proteomes" id="UP000294003">
    <property type="component" value="Unassembled WGS sequence"/>
</dbReference>
<evidence type="ECO:0000256" key="1">
    <source>
        <dbReference type="SAM" id="MobiDB-lite"/>
    </source>
</evidence>
<accession>A0ABY0HDU1</accession>
<sequence>MASAVIHNSSQDLSYISRANSKSPSLPKSPPGTCSRSCSVHIPREPSWDAPTPHHPSLRVAGTDPDIDFGTVCLSSADGDDTWKTLDNIAAIGLTLEKEEDDLLSRSTGPLGALCTSEDLSAAGTELTPHTVYVTILASLPASHPELRSSINRNLTDIVELHEEILGDLHRVVPHSEYTQAGRPSTNPIQPNRGHHRWHSLDSVPEAKGESSWLQSVPELTAEPSIAAEVAGVFGKQLEKGAHIQQPIQRICRYPLLFAELLKCTPICDCPRSHVEIESVLIRLRETTAAINRATDNPGTKAGIEKTWLLRDRLACPNYCHTAPFSWKLVFECDHQLYEVIMTACTAKEESEWRARLTHSGLMDPLETAEMAPYGMICLNVKSLGTVFGKPGEESVLRYVDVILEGSDQSVAVAPDDQLPDPSANSLEDGACTP</sequence>
<dbReference type="PROSITE" id="PS50010">
    <property type="entry name" value="DH_2"/>
    <property type="match status" value="1"/>
</dbReference>
<evidence type="ECO:0000259" key="2">
    <source>
        <dbReference type="PROSITE" id="PS50010"/>
    </source>
</evidence>
<dbReference type="SUPFAM" id="SSF48065">
    <property type="entry name" value="DBL homology domain (DH-domain)"/>
    <property type="match status" value="1"/>
</dbReference>
<feature type="region of interest" description="Disordered" evidence="1">
    <location>
        <begin position="19"/>
        <end position="38"/>
    </location>
</feature>
<reference evidence="3 4" key="1">
    <citation type="submission" date="2018-06" db="EMBL/GenBank/DDBJ databases">
        <title>Complete Genomes of Monosporascus.</title>
        <authorList>
            <person name="Robinson A.J."/>
            <person name="Natvig D.O."/>
        </authorList>
    </citation>
    <scope>NUCLEOTIDE SEQUENCE [LARGE SCALE GENOMIC DNA]</scope>
    <source>
        <strain evidence="3 4">CBS 609.92</strain>
    </source>
</reference>
<protein>
    <recommendedName>
        <fullName evidence="2">DH domain-containing protein</fullName>
    </recommendedName>
</protein>
<feature type="region of interest" description="Disordered" evidence="1">
    <location>
        <begin position="178"/>
        <end position="199"/>
    </location>
</feature>